<evidence type="ECO:0000259" key="1">
    <source>
        <dbReference type="Pfam" id="PF13472"/>
    </source>
</evidence>
<accession>A0A7K0DA76</accession>
<organism evidence="2 3">
    <name type="scientific">Nocardia macrotermitis</name>
    <dbReference type="NCBI Taxonomy" id="2585198"/>
    <lineage>
        <taxon>Bacteria</taxon>
        <taxon>Bacillati</taxon>
        <taxon>Actinomycetota</taxon>
        <taxon>Actinomycetes</taxon>
        <taxon>Mycobacteriales</taxon>
        <taxon>Nocardiaceae</taxon>
        <taxon>Nocardia</taxon>
    </lineage>
</organism>
<dbReference type="CDD" id="cd01832">
    <property type="entry name" value="SGNH_hydrolase_like_1"/>
    <property type="match status" value="1"/>
</dbReference>
<gene>
    <name evidence="2" type="ORF">NRB20_57250</name>
</gene>
<comment type="caution">
    <text evidence="2">The sequence shown here is derived from an EMBL/GenBank/DDBJ whole genome shotgun (WGS) entry which is preliminary data.</text>
</comment>
<dbReference type="EMBL" id="WEGK01000014">
    <property type="protein sequence ID" value="MQY22607.1"/>
    <property type="molecule type" value="Genomic_DNA"/>
</dbReference>
<evidence type="ECO:0000313" key="2">
    <source>
        <dbReference type="EMBL" id="MQY22607.1"/>
    </source>
</evidence>
<dbReference type="InterPro" id="IPR036514">
    <property type="entry name" value="SGNH_hydro_sf"/>
</dbReference>
<feature type="domain" description="SGNH hydrolase-type esterase" evidence="1">
    <location>
        <begin position="39"/>
        <end position="212"/>
    </location>
</feature>
<protein>
    <recommendedName>
        <fullName evidence="1">SGNH hydrolase-type esterase domain-containing protein</fullName>
    </recommendedName>
</protein>
<sequence>MTDSVNGAGTATEAADPLCLAPKAAAELLRDSPWRRFAVIGDSFAKGVGGPSAGYADTPWPERVADALRSGTPDLEYLNTGVLGVKSEQVRREQLPRVLEFGPDLVNIACGGNDLWVAEPDYDAIEAELDTLYAALREQGADIFAFTVANVFDRQPELAPFRDRIAAFNERIRTVAARHHALLVEMWEHPVRLRPTVMSDDGVHFSMEGQAALAAEVVKALAAGARDALETK</sequence>
<dbReference type="InterPro" id="IPR013830">
    <property type="entry name" value="SGNH_hydro"/>
</dbReference>
<reference evidence="2 3" key="1">
    <citation type="submission" date="2019-10" db="EMBL/GenBank/DDBJ databases">
        <title>Nocardia macrotermitis sp. nov. and Nocardia aurantia sp. nov., isolated from the gut of fungus growing-termite Macrotermes natalensis.</title>
        <authorList>
            <person name="Benndorf R."/>
            <person name="Schwitalla J."/>
            <person name="Martin K."/>
            <person name="De Beer W."/>
            <person name="Kaster A.-K."/>
            <person name="Vollmers J."/>
            <person name="Poulsen M."/>
            <person name="Beemelmanns C."/>
        </authorList>
    </citation>
    <scope>NUCLEOTIDE SEQUENCE [LARGE SCALE GENOMIC DNA]</scope>
    <source>
        <strain evidence="2 3">RB20</strain>
    </source>
</reference>
<proteinExistence type="predicted"/>
<dbReference type="OrthoDB" id="3474033at2"/>
<evidence type="ECO:0000313" key="3">
    <source>
        <dbReference type="Proteomes" id="UP000438448"/>
    </source>
</evidence>
<dbReference type="PANTHER" id="PTHR43784">
    <property type="entry name" value="GDSL-LIKE LIPASE/ACYLHYDROLASE, PUTATIVE (AFU_ORTHOLOGUE AFUA_2G00820)-RELATED"/>
    <property type="match status" value="1"/>
</dbReference>
<dbReference type="PANTHER" id="PTHR43784:SF2">
    <property type="entry name" value="GDSL-LIKE LIPASE_ACYLHYDROLASE, PUTATIVE (AFU_ORTHOLOGUE AFUA_2G00820)-RELATED"/>
    <property type="match status" value="1"/>
</dbReference>
<dbReference type="InterPro" id="IPR053140">
    <property type="entry name" value="GDSL_Rv0518-like"/>
</dbReference>
<keyword evidence="3" id="KW-1185">Reference proteome</keyword>
<dbReference type="Pfam" id="PF13472">
    <property type="entry name" value="Lipase_GDSL_2"/>
    <property type="match status" value="1"/>
</dbReference>
<name>A0A7K0DA76_9NOCA</name>
<dbReference type="Proteomes" id="UP000438448">
    <property type="component" value="Unassembled WGS sequence"/>
</dbReference>
<dbReference type="AlphaFoldDB" id="A0A7K0DA76"/>
<dbReference type="Gene3D" id="3.40.50.1110">
    <property type="entry name" value="SGNH hydrolase"/>
    <property type="match status" value="1"/>
</dbReference>
<dbReference type="RefSeq" id="WP_153414345.1">
    <property type="nucleotide sequence ID" value="NZ_WEGK01000014.1"/>
</dbReference>
<dbReference type="SUPFAM" id="SSF52266">
    <property type="entry name" value="SGNH hydrolase"/>
    <property type="match status" value="1"/>
</dbReference>